<accession>A0A1M7Y5M8</accession>
<evidence type="ECO:0000313" key="2">
    <source>
        <dbReference type="Proteomes" id="UP000184612"/>
    </source>
</evidence>
<proteinExistence type="predicted"/>
<dbReference type="AlphaFoldDB" id="A0A1M7Y5M8"/>
<keyword evidence="2" id="KW-1185">Reference proteome</keyword>
<evidence type="ECO:0000313" key="1">
    <source>
        <dbReference type="EMBL" id="SHO47765.1"/>
    </source>
</evidence>
<organism evidence="1 2">
    <name type="scientific">Anaerocolumna xylanovorans DSM 12503</name>
    <dbReference type="NCBI Taxonomy" id="1121345"/>
    <lineage>
        <taxon>Bacteria</taxon>
        <taxon>Bacillati</taxon>
        <taxon>Bacillota</taxon>
        <taxon>Clostridia</taxon>
        <taxon>Lachnospirales</taxon>
        <taxon>Lachnospiraceae</taxon>
        <taxon>Anaerocolumna</taxon>
    </lineage>
</organism>
<name>A0A1M7Y5M8_9FIRM</name>
<dbReference type="RefSeq" id="WP_073588347.1">
    <property type="nucleotide sequence ID" value="NZ_FRFD01000004.1"/>
</dbReference>
<protein>
    <submittedName>
        <fullName evidence="1">Uncharacterized protein</fullName>
    </submittedName>
</protein>
<sequence>MENFLLDNTESIKLNKRILELEKNVYLITQNDELVACGWCGTDCDNSCEGSCERTSEDGCNAKY</sequence>
<dbReference type="EMBL" id="FRFD01000004">
    <property type="protein sequence ID" value="SHO47765.1"/>
    <property type="molecule type" value="Genomic_DNA"/>
</dbReference>
<dbReference type="Proteomes" id="UP000184612">
    <property type="component" value="Unassembled WGS sequence"/>
</dbReference>
<reference evidence="1 2" key="1">
    <citation type="submission" date="2016-12" db="EMBL/GenBank/DDBJ databases">
        <authorList>
            <person name="Song W.-J."/>
            <person name="Kurnit D.M."/>
        </authorList>
    </citation>
    <scope>NUCLEOTIDE SEQUENCE [LARGE SCALE GENOMIC DNA]</scope>
    <source>
        <strain evidence="1 2">DSM 12503</strain>
    </source>
</reference>
<gene>
    <name evidence="1" type="ORF">SAMN02745217_01651</name>
</gene>